<evidence type="ECO:0000256" key="3">
    <source>
        <dbReference type="ARBA" id="ARBA00022679"/>
    </source>
</evidence>
<feature type="region of interest" description="Disordered" evidence="9">
    <location>
        <begin position="2495"/>
        <end position="2548"/>
    </location>
</feature>
<feature type="compositionally biased region" description="Low complexity" evidence="9">
    <location>
        <begin position="3806"/>
        <end position="3821"/>
    </location>
</feature>
<keyword evidence="6" id="KW-0067">ATP-binding</keyword>
<feature type="compositionally biased region" description="Low complexity" evidence="9">
    <location>
        <begin position="2792"/>
        <end position="2802"/>
    </location>
</feature>
<dbReference type="OrthoDB" id="267330at2759"/>
<feature type="region of interest" description="Disordered" evidence="9">
    <location>
        <begin position="96"/>
        <end position="123"/>
    </location>
</feature>
<feature type="region of interest" description="Disordered" evidence="9">
    <location>
        <begin position="1621"/>
        <end position="1657"/>
    </location>
</feature>
<gene>
    <name evidence="10" type="ORF">JKF63_04263</name>
</gene>
<accession>A0A836IBD3</accession>
<evidence type="ECO:0000256" key="1">
    <source>
        <dbReference type="ARBA" id="ARBA00008874"/>
    </source>
</evidence>
<feature type="region of interest" description="Disordered" evidence="9">
    <location>
        <begin position="3573"/>
        <end position="3597"/>
    </location>
</feature>
<feature type="compositionally biased region" description="Gly residues" evidence="9">
    <location>
        <begin position="3622"/>
        <end position="3631"/>
    </location>
</feature>
<feature type="region of interest" description="Disordered" evidence="9">
    <location>
        <begin position="2086"/>
        <end position="2176"/>
    </location>
</feature>
<sequence>MSNPHGQPNKSRSLRSRHQISGVRQPVRVVVPPSQSFGALNGFTDSVREVSFGDSVDGFPLYVDEDGVMKISGHRQHDPFVFGYDAVEENDFSVRGGRRGGPARRNTYRTNHNVDSESFSNGTLTSDRYTSSLSSHEEYYHPSKQHRSQLYGYGHPYGIEADLAAGYEHQQPAGLQYRGGSGIVAAYDDDGAPVPIDAALLRHHYVASRRRRLVGVGSNVHARSRAKRPGARRKRGKPTQGGGSGSGGRLGLRSTLSTASPHTSSGRRGDSREVRGPGGLPSRLSGSDSFLLGSKTFLNTLGGASAAAAAAAAASASAAAASGIPSGFSAILSASTLVNVGPSSLKKAARAREYFLAREGEVKRRYAALRRRDARSASTGVATKGDSDAQKPAVSGTSHAEAYSRAGDGAGFAASNSDALTSHLTRFSRPSSLLRVSLETCDRIMGLNAGKAGAGTGFALATARSARSPAKGTPHQLHAVATAEEAVYVREGPASAVAAEATPSHGNGVAGTNGAPGTMRDTKSAPVKAIHFEQGMVTLHDLYTGLPIASAYVPVTKSVGPAAAVHTCAAGIQFFRDPTAPRSSAIQLLTQASSALPGSTSQLLPTAYMLGDIDAPFAPNHAATSPVPEETPLYACLPERLTQPTTHAASFASAAHCRPSFPQPPAISPTWNATSQLRPIQCPCCDTVDEVTFDSRTPRSRGMGGPLSAVSPIVRGLRGRDAVVSAEKEVTVVTDLSPMVRHTRTNTAAFDMVYPGLAACDRHAAADTLPTAASSGGGCRMSLNFGDSTRPQSGLQSGLTPGIESHITTAAPAAEVDIGGGADSFSWRGRYGVLESGSGSRGFQAGVEVAAPLKRDEAACGWYGVWPPVFHGPGAPGKHTIRLSTPGVSSSLFTATPSSPSQQLHVPLPVSSYSPSLASYPASHHLQHNIRYNAWTAEGVSATSNTSCVVHVFTVSREMLRSVYEYVAYMCVAKRHAELQQRRRTHEKRLRKELAASGLTSAPQRCLRCPHCSIVGQVVRYAPLKRDSPTVESSALFETQAQSPHLPHGERHHRHRYPDHSRTSRTSSLMSNTATATTTTPPPVEDPPQRLRTLLLQQRQQSSHLGMECVPTRGSGGHAAATLTLRRKEKTRLASSWPQDDLRTVGLATDRGPKSFSSFRLCDRVAVPPLAQTSSSSLGVAVEDICDKTPERQSSVRALLVNEVDTVPVAPPVSALPHSSASAPALRASRRPMAATGGSASGSFSALPPLAQSVLPSQLQTGHSSSGFHQLSTSGAALAQLSPTSLSQQQPLLTSTTASVASLSLARLHPPSRVSSTQWTALAATNNSSGSRAETLLDSSVVSGDLSQSFRLRSPLRDLSVGVADRYTAPSSNDLRASRQQQPATTALARGADDTRLTNEAVAAVSTLENVEECGGATGEDAAERGLSSRVELVDSTSPRYSLYVGDMSSDVDDRRSDHAALVPPHASSYPEQPIRMATGAHDLRVTCSTSAAQFTQVSSTDSPFLKDAPTAAPNGATTPTNAFMAALKANMKATRGGLRGNPNARSVSGATTLLGTMAKSAPTPLSVRESANDEDDVVVRKRLRDTDAQVAAQDGGDGVWYVCHSCHHDVIPKRSLLTSAGGNPSSCRPSQNTPPQAPARSIPDTSSDTSSDVGEAYLDDDEADDNLSADAGVMAFEDLLQDDALVHALHTSLCESLMMPSTREPPPLFPTSPPDTTQKRFATTSSVRTNMTDPLPLASLVEPPHPTDVPSQLSPVSISMEAAEAPAKAPRNPTSPMKAPSSSSSSSAVPHPKGPAVRRSGGVVGSEGIGGGNIGDNQDGITEQQREILTSPLSNSAAPASLSTLSTPVSPQRLSEALGSDAVMGADGAGNGSSAALSRIRLSLPCCGLTVSVLPHEESLLPTAMPSGSAGGSERRGLTGRPLTRTGNASHKHVVGVRSQRQRSSTSGWRPRPPIPRMREDAATRGLTPSAMLTSSAASSHRHDKRDDKKESQRRPHNMRETSRCPRRRHNIVDTAAERPSVSVASSLDEQVSPNAAATATTMAPIIKGTFSSEKHRIQVNPRTPLDAVSKKRIIERIFHQNWLSSSDGRTTNTTTSVPAEAAVTTAAASRTGDGECGSSLSDKRNGEGPASSAAAAPADHQGLTSVVERPSGGAAKADAPVSALGSGMHVRRHRRRRHVLSYTQEQAQHNADLLSPPSRVPTPLGVDLGVYRDSSLVLEIDLAYPRLPRGNVRELLAEWKDTCQPHPALVEAVIRNIIYSVLVQLLDLHATGRAHGSVKSTNAFPLWHAMESTRESGLVMPPPARRRAKSRAPSIGARKESATRLGRGQQAEAKTPNVDDNGRRPSNCDIEGKDAGEAASTPAAPLSVQSQAGRTPQEYASKGLASRTLAAAAVETGATSSPKPRLDSESQPRRARHAGAGHLRPHQQMRPRHHQARRLNMAIRETGGVAGVPNKTNGPASATLCEMTSLATPIDALSNGLATAMGANPCRSDSLSAGSGAGTKLHTTVSQSQPSTTPSSPSAVLSTASAPHPGLQSRGGASADSWRPGATPLFSVDNISTSTAFSPLVSMTSSNTRLCGGGSAAARLRRGSLATGDGGDDDADDPNGDDVVEDDRMLVPLVAEVLTPPCAVLRGTTTTKAAAAAAAGVGTTGSQTEFQNSLGATPCYSSPAAPPRHRSEGHSPLQSCRRSGSWSAALEDPHAWLASAVPRRFVRGVEMGPPAAVWCPSPLLNKFGVKGGKPYGIHHAEPSADTGVASERTSGAAAELVLTRGPTGAVPHPQLGDAGKEAASAHATASANRARRRRSSTDPSTGSPAALHGVNDSAGQDAPDPLQWSRQVLLVDNIASVVATALRTAMTCVLLQRQSNPHRSHLSFSAAFLNSAPKAKVSRSGKVRRVPDAVAVTDTRSAQARSLRPADSTRSAARASYGYVPDVVHSPPPLPPTLFAIEDSEYVPAPELIRLSADEARSLRRLWYRRCGDAASAAAAAAVGVKNERESGECFGMLHSSTMSPVDAETEDGARLRKILAWAEATESPATTLRNILDPSPSVSAAVDVWQLGMMALELADGPSLTTREPVPALRVYPWSSYFHSFVSLCLQRAPEKRGTVAELLQHPWFSVALLPQASSTLLPTTIQTSGAGWGTVDEPVEATKFAASRQGGMVEGTAPMRSTSLAACAPGVMGVECLTPEEKAEWEGYDYTLLYASRAQLNHPLATATAAASAAVADVEEHHHQGDNPSVRGEGLPTHKALEDTSSSPEAATVVHDSHTTDTTNVMSIPGASSTLGRQVKRSIDTLLSQTAAAATVSAHSSALTLPSGGGRTAVALPPTAASVITPSKASADGEMMSAMCTVDLAQSFAELIAQQWVLQQQQRVSSLVTGAGTYSGVAKGRHAMSLLTHNYFTPASAAAPLDGVNQLYLPAIPTRSTTSTGEATAAYSVLPPHLAQPSTVQGAMSRRRQQQQQQPVLLFSQTNHGERLVPMWRGHGTTLGNHVTRVDPVAVIPVTSSSGSPSPLLLTPRDFFGGGGGGVVRVLPNPSQLMYAPPRVASADLMVAAANDLVPRWTARVRGQWDGMEGMPSQPPSQQTPSSTAHNACSPCSQLNARGEGGCSAKYGDRSGLGNDGNVGGASSGSEWHYDDSTPQRGRREQVVSGSSSGRSSTSSMTQSDSDSDSFALSPPADDTTDRGVAKAGAARRRGGGNGNIMFSDPTTGFGGAVVLKEGVYSASSSTAVPAPLARGSERRCRWRERIHSGAGGDGVDDHNATPPPFSSSPPTRRLLNGTIATALARLSRMAYLPSDSEDHWGGTSSSSSNDGSTSFSDESDSATGSPVCGVPAYPSAAHGSYDMAPGQQNCPEGGDAIGCKEPREDEEMQSIGAEVLCDELLRCTSAIQRSCPAAVSFWCVRMLQQAMRHPRTTASAARILQQIEGILPAERKKNAGWLKQPDSSLSLEPLSTVSDALGAGGAQCGQGAAVKASDGSFSPAAVGLTNGSYPASGAFLLPAELDASPSSFQNYEVAKWIYALHQALPRCT</sequence>
<dbReference type="KEGG" id="phet:94290332"/>
<feature type="compositionally biased region" description="Pro residues" evidence="9">
    <location>
        <begin position="1704"/>
        <end position="1714"/>
    </location>
</feature>
<feature type="region of interest" description="Disordered" evidence="9">
    <location>
        <begin position="3228"/>
        <end position="3266"/>
    </location>
</feature>
<keyword evidence="4" id="KW-0547">Nucleotide-binding</keyword>
<evidence type="ECO:0000313" key="11">
    <source>
        <dbReference type="Proteomes" id="UP000674318"/>
    </source>
</evidence>
<feature type="compositionally biased region" description="Low complexity" evidence="9">
    <location>
        <begin position="2131"/>
        <end position="2140"/>
    </location>
</feature>
<comment type="similarity">
    <text evidence="1">Belongs to the protein kinase superfamily. STE Ser/Thr protein kinase family. STE20 subfamily.</text>
</comment>
<dbReference type="GeneID" id="94290332"/>
<dbReference type="Proteomes" id="UP000674318">
    <property type="component" value="Unassembled WGS sequence"/>
</dbReference>
<feature type="region of interest" description="Disordered" evidence="9">
    <location>
        <begin position="2667"/>
        <end position="2691"/>
    </location>
</feature>
<dbReference type="RefSeq" id="XP_067756439.1">
    <property type="nucleotide sequence ID" value="XM_067900255.1"/>
</dbReference>
<feature type="compositionally biased region" description="Low complexity" evidence="9">
    <location>
        <begin position="2095"/>
        <end position="2113"/>
    </location>
</feature>
<feature type="region of interest" description="Disordered" evidence="9">
    <location>
        <begin position="3622"/>
        <end position="3709"/>
    </location>
</feature>
<feature type="region of interest" description="Disordered" evidence="9">
    <location>
        <begin position="377"/>
        <end position="400"/>
    </location>
</feature>
<feature type="compositionally biased region" description="Polar residues" evidence="9">
    <location>
        <begin position="1369"/>
        <end position="1385"/>
    </location>
</feature>
<feature type="region of interest" description="Disordered" evidence="9">
    <location>
        <begin position="1"/>
        <end position="24"/>
    </location>
</feature>
<feature type="region of interest" description="Disordered" evidence="9">
    <location>
        <begin position="3800"/>
        <end position="3833"/>
    </location>
</feature>
<evidence type="ECO:0000256" key="4">
    <source>
        <dbReference type="ARBA" id="ARBA00022741"/>
    </source>
</evidence>
<feature type="compositionally biased region" description="Basic residues" evidence="9">
    <location>
        <begin position="222"/>
        <end position="237"/>
    </location>
</feature>
<evidence type="ECO:0000256" key="9">
    <source>
        <dbReference type="SAM" id="MobiDB-lite"/>
    </source>
</evidence>
<dbReference type="GO" id="GO:0005524">
    <property type="term" value="F:ATP binding"/>
    <property type="evidence" value="ECO:0007669"/>
    <property type="project" value="UniProtKB-KW"/>
</dbReference>
<keyword evidence="3" id="KW-0808">Transferase</keyword>
<evidence type="ECO:0000256" key="8">
    <source>
        <dbReference type="ARBA" id="ARBA00048679"/>
    </source>
</evidence>
<feature type="compositionally biased region" description="Low complexity" evidence="9">
    <location>
        <begin position="2509"/>
        <end position="2533"/>
    </location>
</feature>
<feature type="region of interest" description="Disordered" evidence="9">
    <location>
        <begin position="1903"/>
        <end position="2030"/>
    </location>
</feature>
<feature type="region of interest" description="Disordered" evidence="9">
    <location>
        <begin position="501"/>
        <end position="522"/>
    </location>
</feature>
<feature type="compositionally biased region" description="Basic residues" evidence="9">
    <location>
        <begin position="2415"/>
        <end position="2434"/>
    </location>
</feature>
<dbReference type="GO" id="GO:0004674">
    <property type="term" value="F:protein serine/threonine kinase activity"/>
    <property type="evidence" value="ECO:0007669"/>
    <property type="project" value="UniProtKB-KW"/>
</dbReference>
<keyword evidence="11" id="KW-1185">Reference proteome</keyword>
<feature type="region of interest" description="Disordered" evidence="9">
    <location>
        <begin position="216"/>
        <end position="282"/>
    </location>
</feature>
<feature type="compositionally biased region" description="Basic and acidic residues" evidence="9">
    <location>
        <begin position="1986"/>
        <end position="2005"/>
    </location>
</feature>
<feature type="compositionally biased region" description="Polar residues" evidence="9">
    <location>
        <begin position="1"/>
        <end position="11"/>
    </location>
</feature>
<feature type="compositionally biased region" description="Low complexity" evidence="9">
    <location>
        <begin position="1212"/>
        <end position="1242"/>
    </location>
</feature>
<feature type="region of interest" description="Disordered" evidence="9">
    <location>
        <begin position="1210"/>
        <end position="1242"/>
    </location>
</feature>
<keyword evidence="2" id="KW-0723">Serine/threonine-protein kinase</keyword>
<feature type="region of interest" description="Disordered" evidence="9">
    <location>
        <begin position="1699"/>
        <end position="1820"/>
    </location>
</feature>
<keyword evidence="5" id="KW-0418">Kinase</keyword>
<evidence type="ECO:0000256" key="5">
    <source>
        <dbReference type="ARBA" id="ARBA00022777"/>
    </source>
</evidence>
<dbReference type="InterPro" id="IPR011009">
    <property type="entry name" value="Kinase-like_dom_sf"/>
</dbReference>
<feature type="compositionally biased region" description="Polar residues" evidence="9">
    <location>
        <begin position="108"/>
        <end position="123"/>
    </location>
</feature>
<feature type="region of interest" description="Disordered" evidence="9">
    <location>
        <begin position="2776"/>
        <end position="2833"/>
    </location>
</feature>
<evidence type="ECO:0000256" key="6">
    <source>
        <dbReference type="ARBA" id="ARBA00022840"/>
    </source>
</evidence>
<comment type="catalytic activity">
    <reaction evidence="8">
        <text>L-seryl-[protein] + ATP = O-phospho-L-seryl-[protein] + ADP + H(+)</text>
        <dbReference type="Rhea" id="RHEA:17989"/>
        <dbReference type="Rhea" id="RHEA-COMP:9863"/>
        <dbReference type="Rhea" id="RHEA-COMP:11604"/>
        <dbReference type="ChEBI" id="CHEBI:15378"/>
        <dbReference type="ChEBI" id="CHEBI:29999"/>
        <dbReference type="ChEBI" id="CHEBI:30616"/>
        <dbReference type="ChEBI" id="CHEBI:83421"/>
        <dbReference type="ChEBI" id="CHEBI:456216"/>
        <dbReference type="EC" id="2.7.11.1"/>
    </reaction>
</comment>
<proteinExistence type="inferred from homology"/>
<name>A0A836IBD3_9TRYP</name>
<feature type="compositionally biased region" description="Basic and acidic residues" evidence="9">
    <location>
        <begin position="3636"/>
        <end position="3650"/>
    </location>
</feature>
<evidence type="ECO:0000256" key="2">
    <source>
        <dbReference type="ARBA" id="ARBA00022527"/>
    </source>
</evidence>
<dbReference type="InterPro" id="IPR050629">
    <property type="entry name" value="STE20/SPS1-PAK"/>
</dbReference>
<dbReference type="GO" id="GO:0005737">
    <property type="term" value="C:cytoplasm"/>
    <property type="evidence" value="ECO:0007669"/>
    <property type="project" value="TreeGrafter"/>
</dbReference>
<feature type="region of interest" description="Disordered" evidence="9">
    <location>
        <begin position="2297"/>
        <end position="2434"/>
    </location>
</feature>
<feature type="compositionally biased region" description="Gly residues" evidence="9">
    <location>
        <begin position="1803"/>
        <end position="1815"/>
    </location>
</feature>
<feature type="compositionally biased region" description="Low complexity" evidence="9">
    <location>
        <begin position="3653"/>
        <end position="3669"/>
    </location>
</feature>
<dbReference type="Gene3D" id="1.10.510.10">
    <property type="entry name" value="Transferase(Phosphotransferase) domain 1"/>
    <property type="match status" value="1"/>
</dbReference>
<dbReference type="PANTHER" id="PTHR48012:SF10">
    <property type="entry name" value="FI20177P1"/>
    <property type="match status" value="1"/>
</dbReference>
<organism evidence="10 11">
    <name type="scientific">Porcisia hertigi</name>
    <dbReference type="NCBI Taxonomy" id="2761500"/>
    <lineage>
        <taxon>Eukaryota</taxon>
        <taxon>Discoba</taxon>
        <taxon>Euglenozoa</taxon>
        <taxon>Kinetoplastea</taxon>
        <taxon>Metakinetoplastina</taxon>
        <taxon>Trypanosomatida</taxon>
        <taxon>Trypanosomatidae</taxon>
        <taxon>Leishmaniinae</taxon>
        <taxon>Porcisia</taxon>
    </lineage>
</organism>
<feature type="compositionally biased region" description="Polar residues" evidence="9">
    <location>
        <begin position="1720"/>
        <end position="1733"/>
    </location>
</feature>
<feature type="region of interest" description="Disordered" evidence="9">
    <location>
        <begin position="3752"/>
        <end position="3779"/>
    </location>
</feature>
<dbReference type="SUPFAM" id="SSF56112">
    <property type="entry name" value="Protein kinase-like (PK-like)"/>
    <property type="match status" value="1"/>
</dbReference>
<dbReference type="PANTHER" id="PTHR48012">
    <property type="entry name" value="STERILE20-LIKE KINASE, ISOFORM B-RELATED"/>
    <property type="match status" value="1"/>
</dbReference>
<dbReference type="EMBL" id="JAFJZO010000026">
    <property type="protein sequence ID" value="KAG5501992.1"/>
    <property type="molecule type" value="Genomic_DNA"/>
</dbReference>
<protein>
    <submittedName>
        <fullName evidence="10">Uncharacterized protein</fullName>
    </submittedName>
</protein>
<evidence type="ECO:0000313" key="10">
    <source>
        <dbReference type="EMBL" id="KAG5501992.1"/>
    </source>
</evidence>
<reference evidence="10 11" key="1">
    <citation type="submission" date="2021-02" db="EMBL/GenBank/DDBJ databases">
        <title>Porcisia hertigi Genome sequencing and assembly.</title>
        <authorList>
            <person name="Almutairi H."/>
            <person name="Gatherer D."/>
        </authorList>
    </citation>
    <scope>NUCLEOTIDE SEQUENCE [LARGE SCALE GENOMIC DNA]</scope>
    <source>
        <strain evidence="10 11">C119</strain>
    </source>
</reference>
<comment type="catalytic activity">
    <reaction evidence="7">
        <text>L-threonyl-[protein] + ATP = O-phospho-L-threonyl-[protein] + ADP + H(+)</text>
        <dbReference type="Rhea" id="RHEA:46608"/>
        <dbReference type="Rhea" id="RHEA-COMP:11060"/>
        <dbReference type="Rhea" id="RHEA-COMP:11605"/>
        <dbReference type="ChEBI" id="CHEBI:15378"/>
        <dbReference type="ChEBI" id="CHEBI:30013"/>
        <dbReference type="ChEBI" id="CHEBI:30616"/>
        <dbReference type="ChEBI" id="CHEBI:61977"/>
        <dbReference type="ChEBI" id="CHEBI:456216"/>
        <dbReference type="EC" id="2.7.11.1"/>
    </reaction>
</comment>
<feature type="region of interest" description="Disordered" evidence="9">
    <location>
        <begin position="1369"/>
        <end position="1393"/>
    </location>
</feature>
<feature type="compositionally biased region" description="Low complexity" evidence="9">
    <location>
        <begin position="1645"/>
        <end position="1657"/>
    </location>
</feature>
<feature type="region of interest" description="Disordered" evidence="9">
    <location>
        <begin position="1038"/>
        <end position="1087"/>
    </location>
</feature>
<feature type="compositionally biased region" description="Gly residues" evidence="9">
    <location>
        <begin position="239"/>
        <end position="250"/>
    </location>
</feature>
<feature type="compositionally biased region" description="Polar residues" evidence="9">
    <location>
        <begin position="1621"/>
        <end position="1635"/>
    </location>
</feature>
<comment type="caution">
    <text evidence="10">The sequence shown here is derived from an EMBL/GenBank/DDBJ whole genome shotgun (WGS) entry which is preliminary data.</text>
</comment>
<evidence type="ECO:0000256" key="7">
    <source>
        <dbReference type="ARBA" id="ARBA00047899"/>
    </source>
</evidence>